<dbReference type="RefSeq" id="WP_257511281.1">
    <property type="nucleotide sequence ID" value="NZ_JANKHG010000015.1"/>
</dbReference>
<dbReference type="SUPFAM" id="SSF51735">
    <property type="entry name" value="NAD(P)-binding Rossmann-fold domains"/>
    <property type="match status" value="1"/>
</dbReference>
<accession>A0ABT1XFH2</accession>
<reference evidence="1" key="1">
    <citation type="submission" date="2022-07" db="EMBL/GenBank/DDBJ databases">
        <authorList>
            <person name="Xamxidin M."/>
        </authorList>
    </citation>
    <scope>NUCLEOTIDE SEQUENCE</scope>
    <source>
        <strain evidence="1">YS8-69</strain>
    </source>
</reference>
<gene>
    <name evidence="1" type="ORF">NSP04_05175</name>
</gene>
<evidence type="ECO:0000313" key="1">
    <source>
        <dbReference type="EMBL" id="MCR2746035.1"/>
    </source>
</evidence>
<dbReference type="Proteomes" id="UP001165267">
    <property type="component" value="Unassembled WGS sequence"/>
</dbReference>
<keyword evidence="2" id="KW-1185">Reference proteome</keyword>
<proteinExistence type="predicted"/>
<protein>
    <submittedName>
        <fullName evidence="1">SDR family NAD(P)-dependent oxidoreductase</fullName>
    </submittedName>
</protein>
<name>A0ABT1XFH2_9BURK</name>
<dbReference type="Gene3D" id="3.40.50.720">
    <property type="entry name" value="NAD(P)-binding Rossmann-like Domain"/>
    <property type="match status" value="1"/>
</dbReference>
<dbReference type="InterPro" id="IPR036291">
    <property type="entry name" value="NAD(P)-bd_dom_sf"/>
</dbReference>
<comment type="caution">
    <text evidence="1">The sequence shown here is derived from an EMBL/GenBank/DDBJ whole genome shotgun (WGS) entry which is preliminary data.</text>
</comment>
<dbReference type="EMBL" id="JANKHG010000015">
    <property type="protein sequence ID" value="MCR2746035.1"/>
    <property type="molecule type" value="Genomic_DNA"/>
</dbReference>
<sequence>MNHQTTFRDSDKPMGLFFKRSLPRRFRQSKICIAGCGQVGLVLLQTYPDQYFTATYRPGVDTTAKRSAIVAHKARPMAVDLNSKADLLRLISLGHRIIWMAPPNSAVPIDNTLKKLVLWSATHAHLFGKPAPRISYVSTTGVYGNAQGQWINEYTPLNAQSDRAKRRVHAESQLRLGLKHGVHIHLLRAPGIYGDERLPIDRLKNGTPALLPDEDAWSNHIHELDLGRLCHWVNYKGGVFNVVNACDAKPSKMGDYFDLVADAFELPRPPRFSREQVKQMVSPMMWSFMSESRRIESLNQKKLGFRLRYPSVADFLNRKA</sequence>
<organism evidence="1 2">
    <name type="scientific">Limnobacter parvus</name>
    <dbReference type="NCBI Taxonomy" id="2939690"/>
    <lineage>
        <taxon>Bacteria</taxon>
        <taxon>Pseudomonadati</taxon>
        <taxon>Pseudomonadota</taxon>
        <taxon>Betaproteobacteria</taxon>
        <taxon>Burkholderiales</taxon>
        <taxon>Burkholderiaceae</taxon>
        <taxon>Limnobacter</taxon>
    </lineage>
</organism>
<evidence type="ECO:0000313" key="2">
    <source>
        <dbReference type="Proteomes" id="UP001165267"/>
    </source>
</evidence>